<comment type="similarity">
    <text evidence="7">Belongs to the radical SAM superfamily. Anaerobic sulfatase-maturating enzyme family.</text>
</comment>
<keyword evidence="3" id="KW-0949">S-adenosyl-L-methionine</keyword>
<comment type="cofactor">
    <cofactor evidence="1">
        <name>[4Fe-4S] cluster</name>
        <dbReference type="ChEBI" id="CHEBI:49883"/>
    </cofactor>
</comment>
<dbReference type="CDD" id="cd01335">
    <property type="entry name" value="Radical_SAM"/>
    <property type="match status" value="1"/>
</dbReference>
<evidence type="ECO:0000256" key="5">
    <source>
        <dbReference type="ARBA" id="ARBA00023004"/>
    </source>
</evidence>
<comment type="caution">
    <text evidence="9">The sequence shown here is derived from an EMBL/GenBank/DDBJ whole genome shotgun (WGS) entry which is preliminary data.</text>
</comment>
<dbReference type="InterPro" id="IPR023867">
    <property type="entry name" value="Sulphatase_maturase_rSAM"/>
</dbReference>
<evidence type="ECO:0000256" key="2">
    <source>
        <dbReference type="ARBA" id="ARBA00022485"/>
    </source>
</evidence>
<dbReference type="Pfam" id="PF04055">
    <property type="entry name" value="Radical_SAM"/>
    <property type="match status" value="1"/>
</dbReference>
<dbReference type="PANTHER" id="PTHR43273">
    <property type="entry name" value="ANAEROBIC SULFATASE-MATURATING ENZYME HOMOLOG ASLB-RELATED"/>
    <property type="match status" value="1"/>
</dbReference>
<dbReference type="InterPro" id="IPR007197">
    <property type="entry name" value="rSAM"/>
</dbReference>
<evidence type="ECO:0000256" key="6">
    <source>
        <dbReference type="ARBA" id="ARBA00023014"/>
    </source>
</evidence>
<accession>A0ABS4DEV3</accession>
<evidence type="ECO:0000256" key="3">
    <source>
        <dbReference type="ARBA" id="ARBA00022691"/>
    </source>
</evidence>
<keyword evidence="5" id="KW-0408">Iron</keyword>
<dbReference type="InterPro" id="IPR013785">
    <property type="entry name" value="Aldolase_TIM"/>
</dbReference>
<keyword evidence="10" id="KW-1185">Reference proteome</keyword>
<keyword evidence="2" id="KW-0004">4Fe-4S</keyword>
<dbReference type="PROSITE" id="PS01305">
    <property type="entry name" value="MOAA_NIFB_PQQE"/>
    <property type="match status" value="1"/>
</dbReference>
<dbReference type="PROSITE" id="PS51918">
    <property type="entry name" value="RADICAL_SAM"/>
    <property type="match status" value="1"/>
</dbReference>
<organism evidence="9 10">
    <name type="scientific">Candidatus Chloroploca mongolica</name>
    <dbReference type="NCBI Taxonomy" id="2528176"/>
    <lineage>
        <taxon>Bacteria</taxon>
        <taxon>Bacillati</taxon>
        <taxon>Chloroflexota</taxon>
        <taxon>Chloroflexia</taxon>
        <taxon>Chloroflexales</taxon>
        <taxon>Chloroflexineae</taxon>
        <taxon>Oscillochloridaceae</taxon>
        <taxon>Candidatus Chloroploca</taxon>
    </lineage>
</organism>
<dbReference type="Proteomes" id="UP001193081">
    <property type="component" value="Unassembled WGS sequence"/>
</dbReference>
<reference evidence="9 10" key="1">
    <citation type="submission" date="2021-03" db="EMBL/GenBank/DDBJ databases">
        <authorList>
            <person name="Grouzdev D.S."/>
        </authorList>
    </citation>
    <scope>NUCLEOTIDE SEQUENCE [LARGE SCALE GENOMIC DNA]</scope>
    <source>
        <strain evidence="9 10">M50-1</strain>
    </source>
</reference>
<evidence type="ECO:0000256" key="1">
    <source>
        <dbReference type="ARBA" id="ARBA00001966"/>
    </source>
</evidence>
<dbReference type="RefSeq" id="WP_167857494.1">
    <property type="nucleotide sequence ID" value="NZ_SIJK02000049.1"/>
</dbReference>
<dbReference type="SUPFAM" id="SSF102114">
    <property type="entry name" value="Radical SAM enzymes"/>
    <property type="match status" value="1"/>
</dbReference>
<dbReference type="SFLD" id="SFLDG01384">
    <property type="entry name" value="thioether_bond_formation_requi"/>
    <property type="match status" value="1"/>
</dbReference>
<evidence type="ECO:0000313" key="9">
    <source>
        <dbReference type="EMBL" id="MBP1467955.1"/>
    </source>
</evidence>
<name>A0ABS4DEV3_9CHLR</name>
<dbReference type="Gene3D" id="3.20.20.70">
    <property type="entry name" value="Aldolase class I"/>
    <property type="match status" value="1"/>
</dbReference>
<dbReference type="InterPro" id="IPR058240">
    <property type="entry name" value="rSAM_sf"/>
</dbReference>
<sequence length="500" mass="55412">MDELHVVCPVILYAHDDYHSSTADCGGGDCACSLPLLNPIEPYAVTSLALDSLKRSPGSQELRLDAQHQVLFGPFHRPVVINEPTGTILRAFTQTSNRESIFQAYMAQRDNAYLQPTVQALYAHRVLVPADVQPTLLPTAQTLSVWMHVTDRCNLRCSYCYLPHLRQDMSVEVGRAAIDAAFRSAVNHGYRELKLKYAGGEPLLCFERVIELHRYACEQGATHQIAVDGVVLSNGTLLTREQARILHEHNLRLMISLDGLGEIHNAQRPYASSRGTFDDVARGIEIARASGITPDISITATGKSATHLPQVVAWVLERALPFSLNFYRENELSATFQDLRLEEETIINGMLAAYAVIEQHLPARSVLGSLVDRANLAGAHLKTCGVGDHYLVFDYKGRVAKCQMHLHKPVTTVEASDPLSLIRADQIGLQNLSVEDKEGCKGCEWKYWCAGGCSLVTFRATGRYDLNSPNCNIYKALYPKAMRLEGLRILRYGLSVDLLA</sequence>
<dbReference type="SFLD" id="SFLDG01067">
    <property type="entry name" value="SPASM/twitch_domain_containing"/>
    <property type="match status" value="1"/>
</dbReference>
<evidence type="ECO:0000313" key="10">
    <source>
        <dbReference type="Proteomes" id="UP001193081"/>
    </source>
</evidence>
<proteinExistence type="inferred from homology"/>
<dbReference type="PANTHER" id="PTHR43273:SF3">
    <property type="entry name" value="ANAEROBIC SULFATASE-MATURATING ENZYME HOMOLOG ASLB-RELATED"/>
    <property type="match status" value="1"/>
</dbReference>
<keyword evidence="4" id="KW-0479">Metal-binding</keyword>
<feature type="domain" description="Radical SAM core" evidence="8">
    <location>
        <begin position="139"/>
        <end position="364"/>
    </location>
</feature>
<dbReference type="InterPro" id="IPR000385">
    <property type="entry name" value="MoaA_NifB_PqqE_Fe-S-bd_CS"/>
</dbReference>
<dbReference type="SFLD" id="SFLDS00029">
    <property type="entry name" value="Radical_SAM"/>
    <property type="match status" value="1"/>
</dbReference>
<dbReference type="SFLD" id="SFLDG01386">
    <property type="entry name" value="main_SPASM_domain-containing"/>
    <property type="match status" value="1"/>
</dbReference>
<evidence type="ECO:0000256" key="7">
    <source>
        <dbReference type="ARBA" id="ARBA00023601"/>
    </source>
</evidence>
<evidence type="ECO:0000256" key="4">
    <source>
        <dbReference type="ARBA" id="ARBA00022723"/>
    </source>
</evidence>
<dbReference type="InterPro" id="IPR023885">
    <property type="entry name" value="4Fe4S-binding_SPASM_dom"/>
</dbReference>
<keyword evidence="6" id="KW-0411">Iron-sulfur</keyword>
<evidence type="ECO:0000259" key="8">
    <source>
        <dbReference type="PROSITE" id="PS51918"/>
    </source>
</evidence>
<gene>
    <name evidence="9" type="ORF">EYB53_019720</name>
</gene>
<dbReference type="NCBIfam" id="TIGR04085">
    <property type="entry name" value="rSAM_more_4Fe4S"/>
    <property type="match status" value="1"/>
</dbReference>
<dbReference type="EMBL" id="SIJK02000049">
    <property type="protein sequence ID" value="MBP1467955.1"/>
    <property type="molecule type" value="Genomic_DNA"/>
</dbReference>
<protein>
    <submittedName>
        <fullName evidence="9">Radical SAM protein</fullName>
    </submittedName>
</protein>